<protein>
    <submittedName>
        <fullName evidence="1">Uncharacterized protein</fullName>
    </submittedName>
</protein>
<sequence length="233" mass="26419">MIEKNLLTTHGKLRLKIPSQLSEITLGQMMALQAKKELRDLDAISILSGTPLASLQQINNGSELMQFADTIIGLSQQIKYLYNAEAIPKEITLTVDGKMVTVKVTRNLAMEPAGAFMAAREIIGEEISSHIEQYGEDNWQKNFNPSLEACCKILAQYLYCRATGLPYDEYKAAEFTENIEQLRVTEALPIARHFFISYPNWSTRKTSFLHRVCRPWRNGRAYKPSRSLNTSTL</sequence>
<evidence type="ECO:0000313" key="2">
    <source>
        <dbReference type="Proteomes" id="UP000264217"/>
    </source>
</evidence>
<evidence type="ECO:0000313" key="1">
    <source>
        <dbReference type="EMBL" id="RFZ90474.1"/>
    </source>
</evidence>
<dbReference type="RefSeq" id="WP_117393886.1">
    <property type="nucleotide sequence ID" value="NZ_QWDC01000004.1"/>
</dbReference>
<dbReference type="AlphaFoldDB" id="A0A372NNH6"/>
<proteinExistence type="predicted"/>
<organism evidence="1 2">
    <name type="scientific">Mucilaginibacter conchicola</name>
    <dbReference type="NCBI Taxonomy" id="2303333"/>
    <lineage>
        <taxon>Bacteria</taxon>
        <taxon>Pseudomonadati</taxon>
        <taxon>Bacteroidota</taxon>
        <taxon>Sphingobacteriia</taxon>
        <taxon>Sphingobacteriales</taxon>
        <taxon>Sphingobacteriaceae</taxon>
        <taxon>Mucilaginibacter</taxon>
    </lineage>
</organism>
<reference evidence="1 2" key="1">
    <citation type="submission" date="2018-08" db="EMBL/GenBank/DDBJ databases">
        <title>Mucilaginibacter sp. MYSH2.</title>
        <authorList>
            <person name="Seo T."/>
        </authorList>
    </citation>
    <scope>NUCLEOTIDE SEQUENCE [LARGE SCALE GENOMIC DNA]</scope>
    <source>
        <strain evidence="1 2">MYSH2</strain>
    </source>
</reference>
<name>A0A372NNH6_9SPHI</name>
<dbReference type="Proteomes" id="UP000264217">
    <property type="component" value="Unassembled WGS sequence"/>
</dbReference>
<accession>A0A372NNH6</accession>
<dbReference type="EMBL" id="QWDC01000004">
    <property type="protein sequence ID" value="RFZ90474.1"/>
    <property type="molecule type" value="Genomic_DNA"/>
</dbReference>
<comment type="caution">
    <text evidence="1">The sequence shown here is derived from an EMBL/GenBank/DDBJ whole genome shotgun (WGS) entry which is preliminary data.</text>
</comment>
<dbReference type="OrthoDB" id="793431at2"/>
<gene>
    <name evidence="1" type="ORF">D0C36_22075</name>
</gene>
<keyword evidence="2" id="KW-1185">Reference proteome</keyword>